<protein>
    <submittedName>
        <fullName evidence="2">Uncharacterized protein LOC111107883</fullName>
    </submittedName>
</protein>
<dbReference type="GeneID" id="111107883"/>
<proteinExistence type="predicted"/>
<evidence type="ECO:0000313" key="2">
    <source>
        <dbReference type="RefSeq" id="XP_022298992.1"/>
    </source>
</evidence>
<dbReference type="RefSeq" id="XP_022298992.1">
    <property type="nucleotide sequence ID" value="XM_022443284.1"/>
</dbReference>
<reference evidence="2" key="1">
    <citation type="submission" date="2025-08" db="UniProtKB">
        <authorList>
            <consortium name="RefSeq"/>
        </authorList>
    </citation>
    <scope>IDENTIFICATION</scope>
    <source>
        <tissue evidence="2">Whole sample</tissue>
    </source>
</reference>
<organism evidence="1 2">
    <name type="scientific">Crassostrea virginica</name>
    <name type="common">Eastern oyster</name>
    <dbReference type="NCBI Taxonomy" id="6565"/>
    <lineage>
        <taxon>Eukaryota</taxon>
        <taxon>Metazoa</taxon>
        <taxon>Spiralia</taxon>
        <taxon>Lophotrochozoa</taxon>
        <taxon>Mollusca</taxon>
        <taxon>Bivalvia</taxon>
        <taxon>Autobranchia</taxon>
        <taxon>Pteriomorphia</taxon>
        <taxon>Ostreida</taxon>
        <taxon>Ostreoidea</taxon>
        <taxon>Ostreidae</taxon>
        <taxon>Crassostrea</taxon>
    </lineage>
</organism>
<sequence length="514" mass="58686">MDKDTRTPVKTIVPKYCITCTGLPTRLINIFGNKSRRENFVKTLENILGVNYSDFENSGSDVLICEKCYKTVLNYAMFRENAVLNYKNFCKNTRKKRLPIATPENIKKTNKCQRITVADQITRSVEKLHIDSCTAIVSLDCCTAIQNHASKARKRLDISCIDSKNPVTFGNTGNCDFSGNLKTFLIKLNTSLREINRKGETVLQEKNTCELLNGSIFEKALAELHTKVPLLFDIFKTLLNIQEESELRPSERVTMATMYAMIMQTRNKQSSAIQRVYTALVIRSHADNSLLQRLNKAHITLSTGSKKYFTDELGKYSDEKIVQSLTSGKDGKINGDNLDFRVSTHEMRMNVKSKDFHFFASDFTPDRINLSKYNDHGSIGNPNSVTVENFLPSAEEEKMYRESLKYILAREMVAFSEKFSWMKMCIPDHIPHELSEEMSQKSTPFLMPILLKNETSYSDCIDILSSYTSQLEDWYRRAGRGSLQFFMLLAFCSGYPLKLVKSFLKSRCQLVGTS</sequence>
<accession>A0A8B8B6F3</accession>
<name>A0A8B8B6F3_CRAVI</name>
<evidence type="ECO:0000313" key="1">
    <source>
        <dbReference type="Proteomes" id="UP000694844"/>
    </source>
</evidence>
<keyword evidence="1" id="KW-1185">Reference proteome</keyword>
<dbReference type="OrthoDB" id="6104512at2759"/>
<dbReference type="AlphaFoldDB" id="A0A8B8B6F3"/>
<dbReference type="KEGG" id="cvn:111107883"/>
<gene>
    <name evidence="2" type="primary">LOC111107883</name>
</gene>
<dbReference type="Proteomes" id="UP000694844">
    <property type="component" value="Chromosome 8"/>
</dbReference>